<dbReference type="Pfam" id="PF18335">
    <property type="entry name" value="SH3_13"/>
    <property type="match status" value="1"/>
</dbReference>
<dbReference type="AlphaFoldDB" id="A0A4P8L483"/>
<evidence type="ECO:0000256" key="2">
    <source>
        <dbReference type="ARBA" id="ARBA00022840"/>
    </source>
</evidence>
<dbReference type="NCBIfam" id="TIGR01448">
    <property type="entry name" value="recD_rel"/>
    <property type="match status" value="1"/>
</dbReference>
<dbReference type="InterPro" id="IPR003583">
    <property type="entry name" value="Hlx-hairpin-Hlx_DNA-bd_motif"/>
</dbReference>
<protein>
    <submittedName>
        <fullName evidence="5">ATP-dependent RecD-like DNA helicase</fullName>
    </submittedName>
</protein>
<evidence type="ECO:0000259" key="3">
    <source>
        <dbReference type="SMART" id="SM00278"/>
    </source>
</evidence>
<keyword evidence="1" id="KW-0547">Nucleotide-binding</keyword>
<dbReference type="SUPFAM" id="SSF47781">
    <property type="entry name" value="RuvA domain 2-like"/>
    <property type="match status" value="1"/>
</dbReference>
<name>A0A4P8L483_9BACT</name>
<dbReference type="GO" id="GO:0006310">
    <property type="term" value="P:DNA recombination"/>
    <property type="evidence" value="ECO:0007669"/>
    <property type="project" value="InterPro"/>
</dbReference>
<dbReference type="InterPro" id="IPR029493">
    <property type="entry name" value="RecD2-like_HHH"/>
</dbReference>
<keyword evidence="6" id="KW-1185">Reference proteome</keyword>
<dbReference type="Proteomes" id="UP000298602">
    <property type="component" value="Chromosome"/>
</dbReference>
<keyword evidence="5" id="KW-0347">Helicase</keyword>
<dbReference type="InterPro" id="IPR050534">
    <property type="entry name" value="Coronavir_polyprotein_1ab"/>
</dbReference>
<dbReference type="SUPFAM" id="SSF52540">
    <property type="entry name" value="P-loop containing nucleoside triphosphate hydrolases"/>
    <property type="match status" value="2"/>
</dbReference>
<evidence type="ECO:0000259" key="4">
    <source>
        <dbReference type="SMART" id="SM00382"/>
    </source>
</evidence>
<dbReference type="SMART" id="SM00278">
    <property type="entry name" value="HhH1"/>
    <property type="match status" value="2"/>
</dbReference>
<accession>A0A4P8L483</accession>
<organism evidence="5 6">
    <name type="scientific">Desulfoglaeba alkanexedens ALDC</name>
    <dbReference type="NCBI Taxonomy" id="980445"/>
    <lineage>
        <taxon>Bacteria</taxon>
        <taxon>Pseudomonadati</taxon>
        <taxon>Thermodesulfobacteriota</taxon>
        <taxon>Syntrophobacteria</taxon>
        <taxon>Syntrophobacterales</taxon>
        <taxon>Syntrophobacteraceae</taxon>
        <taxon>Desulfoglaeba</taxon>
    </lineage>
</organism>
<reference evidence="5 6" key="2">
    <citation type="submission" date="2019-05" db="EMBL/GenBank/DDBJ databases">
        <authorList>
            <person name="Suflita J.M."/>
            <person name="Marks C.R."/>
        </authorList>
    </citation>
    <scope>NUCLEOTIDE SEQUENCE [LARGE SCALE GENOMIC DNA]</scope>
    <source>
        <strain evidence="5 6">ALDC</strain>
    </source>
</reference>
<dbReference type="InterPro" id="IPR027785">
    <property type="entry name" value="UvrD-like_helicase_C"/>
</dbReference>
<dbReference type="InterPro" id="IPR055446">
    <property type="entry name" value="RecD2_N_OB"/>
</dbReference>
<dbReference type="Pfam" id="PF23139">
    <property type="entry name" value="OB_YrrC"/>
    <property type="match status" value="1"/>
</dbReference>
<dbReference type="Pfam" id="PF13245">
    <property type="entry name" value="AAA_19"/>
    <property type="match status" value="1"/>
</dbReference>
<sequence>MAEELTGQVDRVTYTNQENGFSVLRFRVPGRRDPVTVVGTFVSVNPGESLRLEGRWGHHPRHGEQFQVERYETLTPATADGIEKYLGSGLIKGIGPVMARRIVACFGEHTLDVIDADIERLLEVEGIGPYRIERIRKAWEDQKEIRQVMVFLRSHGVSAAFATRIFKTYGRDSLDVVRQNPYRLAMDITGIGFVTADKIARALGFETDSPVRAEAGILYLLFRATEEGHFCLPQGLLLEKGRELLNISAETLEGAVTHLIEDRRVFRETLPPAVAETFADSFALYLKGYHTAEVQTALRLRQLLDYPLPPRRVDPDQALSRLHGRLPFRLAPSQEEAVKRALTDRVLIITGGPGTGKTTLVRAVLAAYRTMNARVCLAAPTGRAAKRLNEATGHPAATIHRLLEFSPHAGGFQRHEEKPLNADLVVIDEASMLDGLLAHHLVKAVPAHATLVFVGDVDQLPSVGPGNVLQDLIRSGVFPVVRLTEIFRQARRSRIVVNAHRIRDGRMPLFQDDSEGLQDFYFIEKENPEEALNVIVRLCTERIPSRFGLDPIDDVQILTPMHRGTVGAQRLNRDLQQALNPSGTAIQRGDRLYRQGDKVMQIRNNYDKDVFNGDLGRILKVDLEEQELTVAVDGRPVAYDFSEVEELVHAYAVTVHKSQGSEYPAVVLPLHPQHYMMLQRNLLYTAVTRGRKLVVIVGTRKALAMAVRNDRTQKRFTLLAERLAGRSTH</sequence>
<dbReference type="GO" id="GO:0009338">
    <property type="term" value="C:exodeoxyribonuclease V complex"/>
    <property type="evidence" value="ECO:0007669"/>
    <property type="project" value="TreeGrafter"/>
</dbReference>
<gene>
    <name evidence="5" type="ORF">FDQ92_10425</name>
</gene>
<dbReference type="Pfam" id="PF14490">
    <property type="entry name" value="HHH_RecD2"/>
    <property type="match status" value="1"/>
</dbReference>
<dbReference type="PANTHER" id="PTHR43788">
    <property type="entry name" value="DNA2/NAM7 HELICASE FAMILY MEMBER"/>
    <property type="match status" value="1"/>
</dbReference>
<proteinExistence type="inferred from homology"/>
<dbReference type="InterPro" id="IPR006345">
    <property type="entry name" value="RecD2"/>
</dbReference>
<dbReference type="RefSeq" id="WP_137424804.1">
    <property type="nucleotide sequence ID" value="NZ_CP040098.1"/>
</dbReference>
<feature type="domain" description="Helix-hairpin-helix DNA-binding motif class 1" evidence="3">
    <location>
        <begin position="119"/>
        <end position="138"/>
    </location>
</feature>
<dbReference type="SMART" id="SM00382">
    <property type="entry name" value="AAA"/>
    <property type="match status" value="1"/>
</dbReference>
<evidence type="ECO:0000256" key="1">
    <source>
        <dbReference type="ARBA" id="ARBA00022741"/>
    </source>
</evidence>
<dbReference type="GO" id="GO:0003677">
    <property type="term" value="F:DNA binding"/>
    <property type="evidence" value="ECO:0007669"/>
    <property type="project" value="InterPro"/>
</dbReference>
<dbReference type="GO" id="GO:0043139">
    <property type="term" value="F:5'-3' DNA helicase activity"/>
    <property type="evidence" value="ECO:0007669"/>
    <property type="project" value="InterPro"/>
</dbReference>
<evidence type="ECO:0000313" key="6">
    <source>
        <dbReference type="Proteomes" id="UP000298602"/>
    </source>
</evidence>
<dbReference type="HAMAP" id="MF_01488">
    <property type="entry name" value="RecD2"/>
    <property type="match status" value="1"/>
</dbReference>
<dbReference type="KEGG" id="dax:FDQ92_10425"/>
<dbReference type="Pfam" id="PF14520">
    <property type="entry name" value="HHH_5"/>
    <property type="match status" value="1"/>
</dbReference>
<keyword evidence="5" id="KW-0378">Hydrolase</keyword>
<dbReference type="Gene3D" id="1.10.10.2220">
    <property type="match status" value="1"/>
</dbReference>
<feature type="domain" description="Helix-hairpin-helix DNA-binding motif class 1" evidence="3">
    <location>
        <begin position="183"/>
        <end position="202"/>
    </location>
</feature>
<dbReference type="Pfam" id="PF13538">
    <property type="entry name" value="UvrD_C_2"/>
    <property type="match status" value="1"/>
</dbReference>
<dbReference type="InterPro" id="IPR041451">
    <property type="entry name" value="RecD2_SH13"/>
</dbReference>
<dbReference type="InterPro" id="IPR003593">
    <property type="entry name" value="AAA+_ATPase"/>
</dbReference>
<dbReference type="CDD" id="cd17933">
    <property type="entry name" value="DEXSc_RecD-like"/>
    <property type="match status" value="1"/>
</dbReference>
<dbReference type="InterPro" id="IPR010994">
    <property type="entry name" value="RuvA_2-like"/>
</dbReference>
<feature type="domain" description="AAA+ ATPase" evidence="4">
    <location>
        <begin position="343"/>
        <end position="484"/>
    </location>
</feature>
<keyword evidence="2" id="KW-0067">ATP-binding</keyword>
<evidence type="ECO:0000313" key="5">
    <source>
        <dbReference type="EMBL" id="QCQ22543.1"/>
    </source>
</evidence>
<dbReference type="OrthoDB" id="9763659at2"/>
<dbReference type="GO" id="GO:0005524">
    <property type="term" value="F:ATP binding"/>
    <property type="evidence" value="ECO:0007669"/>
    <property type="project" value="UniProtKB-KW"/>
</dbReference>
<dbReference type="Gene3D" id="3.40.50.300">
    <property type="entry name" value="P-loop containing nucleotide triphosphate hydrolases"/>
    <property type="match status" value="2"/>
</dbReference>
<dbReference type="InterPro" id="IPR027417">
    <property type="entry name" value="P-loop_NTPase"/>
</dbReference>
<dbReference type="Gene3D" id="1.10.150.20">
    <property type="entry name" value="5' to 3' exonuclease, C-terminal subdomain"/>
    <property type="match status" value="1"/>
</dbReference>
<dbReference type="GO" id="GO:0017116">
    <property type="term" value="F:single-stranded DNA helicase activity"/>
    <property type="evidence" value="ECO:0007669"/>
    <property type="project" value="TreeGrafter"/>
</dbReference>
<reference evidence="5 6" key="1">
    <citation type="submission" date="2019-05" db="EMBL/GenBank/DDBJ databases">
        <title>The Complete Genome Sequence of the n-alkane-degrading Desulfoglaeba alkanexedens ALDC reveals multiple alkylsuccinate synthase gene clusters.</title>
        <authorList>
            <person name="Callaghan A.V."/>
            <person name="Davidova I.A."/>
            <person name="Duncan K.E."/>
            <person name="Morris B."/>
            <person name="McInerney M.J."/>
        </authorList>
    </citation>
    <scope>NUCLEOTIDE SEQUENCE [LARGE SCALE GENOMIC DNA]</scope>
    <source>
        <strain evidence="5 6">ALDC</strain>
    </source>
</reference>
<dbReference type="PANTHER" id="PTHR43788:SF6">
    <property type="entry name" value="DNA HELICASE B"/>
    <property type="match status" value="1"/>
</dbReference>
<dbReference type="Gene3D" id="2.30.30.940">
    <property type="match status" value="1"/>
</dbReference>
<dbReference type="CDD" id="cd18809">
    <property type="entry name" value="SF1_C_RecD"/>
    <property type="match status" value="1"/>
</dbReference>
<dbReference type="GO" id="GO:0006281">
    <property type="term" value="P:DNA repair"/>
    <property type="evidence" value="ECO:0007669"/>
    <property type="project" value="InterPro"/>
</dbReference>
<dbReference type="EMBL" id="CP040098">
    <property type="protein sequence ID" value="QCQ22543.1"/>
    <property type="molecule type" value="Genomic_DNA"/>
</dbReference>